<gene>
    <name evidence="2" type="ORF">BAUR9175_01345</name>
</gene>
<dbReference type="InterPro" id="IPR027417">
    <property type="entry name" value="P-loop_NTPase"/>
</dbReference>
<dbReference type="SUPFAM" id="SSF52540">
    <property type="entry name" value="P-loop containing nucleoside triphosphate hydrolases"/>
    <property type="match status" value="1"/>
</dbReference>
<name>A0A2H1IIA8_BREAU</name>
<dbReference type="Gene3D" id="3.40.50.300">
    <property type="entry name" value="P-loop containing nucleotide triphosphate hydrolases"/>
    <property type="match status" value="1"/>
</dbReference>
<reference evidence="2" key="1">
    <citation type="submission" date="2017-03" db="EMBL/GenBank/DDBJ databases">
        <authorList>
            <person name="Monnet C."/>
        </authorList>
    </citation>
    <scope>NUCLEOTIDE SEQUENCE [LARGE SCALE GENOMIC DNA]</scope>
    <source>
        <strain evidence="2">ATCC 9175</strain>
    </source>
</reference>
<evidence type="ECO:0000313" key="3">
    <source>
        <dbReference type="Proteomes" id="UP000234525"/>
    </source>
</evidence>
<keyword evidence="3" id="KW-1185">Reference proteome</keyword>
<dbReference type="EMBL" id="FXZB01000008">
    <property type="protein sequence ID" value="SMX74860.1"/>
    <property type="molecule type" value="Genomic_DNA"/>
</dbReference>
<dbReference type="InterPro" id="IPR000305">
    <property type="entry name" value="GIY-YIG_endonuc"/>
</dbReference>
<dbReference type="AlphaFoldDB" id="A0A2H1IIA8"/>
<dbReference type="PROSITE" id="PS50164">
    <property type="entry name" value="GIY_YIG"/>
    <property type="match status" value="1"/>
</dbReference>
<comment type="caution">
    <text evidence="2">The sequence shown here is derived from an EMBL/GenBank/DDBJ whole genome shotgun (WGS) entry which is preliminary data.</text>
</comment>
<organism evidence="2 3">
    <name type="scientific">Brevibacterium aurantiacum</name>
    <dbReference type="NCBI Taxonomy" id="273384"/>
    <lineage>
        <taxon>Bacteria</taxon>
        <taxon>Bacillati</taxon>
        <taxon>Actinomycetota</taxon>
        <taxon>Actinomycetes</taxon>
        <taxon>Micrococcales</taxon>
        <taxon>Brevibacteriaceae</taxon>
        <taxon>Brevibacterium</taxon>
    </lineage>
</organism>
<dbReference type="Proteomes" id="UP000234525">
    <property type="component" value="Unassembled WGS sequence"/>
</dbReference>
<dbReference type="Pfam" id="PF09848">
    <property type="entry name" value="SLFN-g3_helicase"/>
    <property type="match status" value="1"/>
</dbReference>
<dbReference type="CDD" id="cd10439">
    <property type="entry name" value="GIY-YIG_COG3410"/>
    <property type="match status" value="1"/>
</dbReference>
<accession>A0A2H1IIA8</accession>
<sequence>MTNFDIHKVDFSLVEIELARRLGHELGGFGSNWPVVYTIADSDNVYVGETLNAVNRMNQHKANPERQDLTTLRVIYNEQFNKSVCLDLESYLIRLISGEGRFSLLNRNVGIVDSNYYDRAHYREQFELIFERLKDEGLFEAELEEIQNSDLFKLSPFKALTPDQEIAVGQIMEAITTSLHSDPSSLELIVKGDPGTGKTVVAIYILKMLSDIQSSSDLEDPVSDERFTKFYTERNRDLLGGIKVALVVPQQSLRETVERVFRRTPGLERVQVLTPFGIAESQDRFDLTLVDESHRLGMRSNQPAAMLNKRFSAANERLFGNDGLHLTQLDWIKAKSDKVVLFVDPFQTVKPGDLPTSTVLELVESAKKRENYIEIISQIRVLAGDKYIPFVKELLRGQADESPDFGEYEFELFDDLGSMISTIKQKDEEHGLSRAIAGYAWPWNSKGPKNRHKIDIDEDGVKLQWNGVVKDWINSPGSVSEVGSIHTVQGYDLNYAGVIIGRDLRMDPSDGAVYFD</sequence>
<protein>
    <recommendedName>
        <fullName evidence="1">GIY-YIG domain-containing protein</fullName>
    </recommendedName>
</protein>
<proteinExistence type="predicted"/>
<evidence type="ECO:0000313" key="2">
    <source>
        <dbReference type="EMBL" id="SMX74860.1"/>
    </source>
</evidence>
<dbReference type="InterPro" id="IPR018647">
    <property type="entry name" value="SLFN_3-like_DNA/RNA_helicase"/>
</dbReference>
<evidence type="ECO:0000259" key="1">
    <source>
        <dbReference type="PROSITE" id="PS50164"/>
    </source>
</evidence>
<feature type="domain" description="GIY-YIG" evidence="1">
    <location>
        <begin position="32"/>
        <end position="107"/>
    </location>
</feature>